<dbReference type="Pfam" id="PF03083">
    <property type="entry name" value="MtN3_slv"/>
    <property type="match status" value="1"/>
</dbReference>
<comment type="caution">
    <text evidence="2">The sequence shown here is derived from an EMBL/GenBank/DDBJ whole genome shotgun (WGS) entry which is preliminary data.</text>
</comment>
<keyword evidence="1" id="KW-0472">Membrane</keyword>
<gene>
    <name evidence="2" type="ORF">THAOC_24666</name>
</gene>
<evidence type="ECO:0008006" key="4">
    <source>
        <dbReference type="Google" id="ProtNLM"/>
    </source>
</evidence>
<protein>
    <recommendedName>
        <fullName evidence="4">Sugar transporter SWEET1</fullName>
    </recommendedName>
</protein>
<evidence type="ECO:0000313" key="2">
    <source>
        <dbReference type="EMBL" id="EJK55591.1"/>
    </source>
</evidence>
<dbReference type="GO" id="GO:0016020">
    <property type="term" value="C:membrane"/>
    <property type="evidence" value="ECO:0007669"/>
    <property type="project" value="InterPro"/>
</dbReference>
<keyword evidence="3" id="KW-1185">Reference proteome</keyword>
<name>K0S3P6_THAOC</name>
<accession>K0S3P6</accession>
<sequence length="132" mass="14411">MSTATASDIAKQIVLIYVCPAAGMVIANFMFTAPVRDVRAAVSAGSLGALNPTPWAVMTGNCLGWVVYSFLIQNQFLFWANCPGLILSIWLNMAAAKLQYCDRLKQTMRRSFVELLDRNRSSFALPSSGEGI</sequence>
<keyword evidence="1" id="KW-0812">Transmembrane</keyword>
<evidence type="ECO:0000313" key="3">
    <source>
        <dbReference type="Proteomes" id="UP000266841"/>
    </source>
</evidence>
<feature type="transmembrane region" description="Helical" evidence="1">
    <location>
        <begin position="52"/>
        <end position="72"/>
    </location>
</feature>
<proteinExistence type="predicted"/>
<keyword evidence="1" id="KW-1133">Transmembrane helix</keyword>
<feature type="transmembrane region" description="Helical" evidence="1">
    <location>
        <begin position="78"/>
        <end position="100"/>
    </location>
</feature>
<dbReference type="eggNOG" id="ENOG502SG9P">
    <property type="taxonomic scope" value="Eukaryota"/>
</dbReference>
<dbReference type="InterPro" id="IPR004316">
    <property type="entry name" value="SWEET_rpt"/>
</dbReference>
<reference evidence="2 3" key="1">
    <citation type="journal article" date="2012" name="Genome Biol.">
        <title>Genome and low-iron response of an oceanic diatom adapted to chronic iron limitation.</title>
        <authorList>
            <person name="Lommer M."/>
            <person name="Specht M."/>
            <person name="Roy A.S."/>
            <person name="Kraemer L."/>
            <person name="Andreson R."/>
            <person name="Gutowska M.A."/>
            <person name="Wolf J."/>
            <person name="Bergner S.V."/>
            <person name="Schilhabel M.B."/>
            <person name="Klostermeier U.C."/>
            <person name="Beiko R.G."/>
            <person name="Rosenstiel P."/>
            <person name="Hippler M."/>
            <person name="Laroche J."/>
        </authorList>
    </citation>
    <scope>NUCLEOTIDE SEQUENCE [LARGE SCALE GENOMIC DNA]</scope>
    <source>
        <strain evidence="2 3">CCMP1005</strain>
    </source>
</reference>
<feature type="transmembrane region" description="Helical" evidence="1">
    <location>
        <begin position="12"/>
        <end position="31"/>
    </location>
</feature>
<feature type="non-terminal residue" evidence="2">
    <location>
        <position position="132"/>
    </location>
</feature>
<organism evidence="2 3">
    <name type="scientific">Thalassiosira oceanica</name>
    <name type="common">Marine diatom</name>
    <dbReference type="NCBI Taxonomy" id="159749"/>
    <lineage>
        <taxon>Eukaryota</taxon>
        <taxon>Sar</taxon>
        <taxon>Stramenopiles</taxon>
        <taxon>Ochrophyta</taxon>
        <taxon>Bacillariophyta</taxon>
        <taxon>Coscinodiscophyceae</taxon>
        <taxon>Thalassiosirophycidae</taxon>
        <taxon>Thalassiosirales</taxon>
        <taxon>Thalassiosiraceae</taxon>
        <taxon>Thalassiosira</taxon>
    </lineage>
</organism>
<evidence type="ECO:0000256" key="1">
    <source>
        <dbReference type="SAM" id="Phobius"/>
    </source>
</evidence>
<dbReference type="Proteomes" id="UP000266841">
    <property type="component" value="Unassembled WGS sequence"/>
</dbReference>
<dbReference type="OrthoDB" id="409725at2759"/>
<dbReference type="EMBL" id="AGNL01033720">
    <property type="protein sequence ID" value="EJK55591.1"/>
    <property type="molecule type" value="Genomic_DNA"/>
</dbReference>
<dbReference type="AlphaFoldDB" id="K0S3P6"/>
<dbReference type="Gene3D" id="1.20.1280.290">
    <property type="match status" value="1"/>
</dbReference>